<evidence type="ECO:0000256" key="6">
    <source>
        <dbReference type="SAM" id="MobiDB-lite"/>
    </source>
</evidence>
<keyword evidence="10" id="KW-1185">Reference proteome</keyword>
<dbReference type="InterPro" id="IPR003593">
    <property type="entry name" value="AAA+_ATPase"/>
</dbReference>
<organism evidence="9 10">
    <name type="scientific">Flaviaesturariibacter amylovorans</name>
    <dbReference type="NCBI Taxonomy" id="1084520"/>
    <lineage>
        <taxon>Bacteria</taxon>
        <taxon>Pseudomonadati</taxon>
        <taxon>Bacteroidota</taxon>
        <taxon>Chitinophagia</taxon>
        <taxon>Chitinophagales</taxon>
        <taxon>Chitinophagaceae</taxon>
        <taxon>Flaviaestuariibacter</taxon>
    </lineage>
</organism>
<dbReference type="InterPro" id="IPR058031">
    <property type="entry name" value="AAA_lid_NorR"/>
</dbReference>
<dbReference type="InterPro" id="IPR002197">
    <property type="entry name" value="HTH_Fis"/>
</dbReference>
<dbReference type="InterPro" id="IPR001789">
    <property type="entry name" value="Sig_transdc_resp-reg_receiver"/>
</dbReference>
<dbReference type="PROSITE" id="PS00676">
    <property type="entry name" value="SIGMA54_INTERACT_2"/>
    <property type="match status" value="1"/>
</dbReference>
<dbReference type="Pfam" id="PF00158">
    <property type="entry name" value="Sigma54_activat"/>
    <property type="match status" value="1"/>
</dbReference>
<evidence type="ECO:0000256" key="4">
    <source>
        <dbReference type="ARBA" id="ARBA00023163"/>
    </source>
</evidence>
<dbReference type="PRINTS" id="PR01590">
    <property type="entry name" value="HTHFIS"/>
</dbReference>
<dbReference type="CDD" id="cd00009">
    <property type="entry name" value="AAA"/>
    <property type="match status" value="1"/>
</dbReference>
<keyword evidence="2" id="KW-0067">ATP-binding</keyword>
<reference evidence="10" key="1">
    <citation type="journal article" date="2019" name="Int. J. Syst. Evol. Microbiol.">
        <title>The Global Catalogue of Microorganisms (GCM) 10K type strain sequencing project: providing services to taxonomists for standard genome sequencing and annotation.</title>
        <authorList>
            <consortium name="The Broad Institute Genomics Platform"/>
            <consortium name="The Broad Institute Genome Sequencing Center for Infectious Disease"/>
            <person name="Wu L."/>
            <person name="Ma J."/>
        </authorList>
    </citation>
    <scope>NUCLEOTIDE SEQUENCE [LARGE SCALE GENOMIC DNA]</scope>
    <source>
        <strain evidence="10">JCM 17919</strain>
    </source>
</reference>
<evidence type="ECO:0000256" key="2">
    <source>
        <dbReference type="ARBA" id="ARBA00022840"/>
    </source>
</evidence>
<dbReference type="SMART" id="SM00382">
    <property type="entry name" value="AAA"/>
    <property type="match status" value="1"/>
</dbReference>
<keyword evidence="5" id="KW-0597">Phosphoprotein</keyword>
<dbReference type="InterPro" id="IPR025943">
    <property type="entry name" value="Sigma_54_int_dom_ATP-bd_2"/>
</dbReference>
<sequence length="516" mass="57282">MQKILIVDDDRDMCLLLKRFLTRHNFEVLESYSGKKALELLETVEPDLVMCDFRLEDMEGNVLLGKIKEIYPQVPVIIITGYSDIKIAVEVMKMGAYDYITKPLFPDEILVTIKKALEAASSQDTGAVHQPQRVSAPSAPSAPTGGTPLTSRPATGGTGTVTAAPAQLVHSGDYIFGDTPVFRQLLQQIDLVGPTNYSVIIYGESGSGKEAIAQEIHKRSKRKHKPFIAIDCGALSKELAGSELFGHEKGSFTGALNQKTGSLELANGGTIFLDEVANLGYDIQVSLLRVVQERKIRRVGGTKDIELDVRIIVASNEKLWDAARKGKFREDLYHRFNEFSIDVPPLRQRPDDIMLFAQHFLSVTNSELGKNIRGFSAEVEQIFRNYVWYGNLRELKNVIKRATLLSDGEAIEASSLPFEISHYDKLQFDKAPAAAEPAAPAFVPVMPSRPAEDSFETARPVGDGTLKSASIDAEYDMILKALKKVNFNKSKAAKLLNIDRKTLYNKMKQYQELNNQ</sequence>
<dbReference type="Gene3D" id="1.10.8.60">
    <property type="match status" value="1"/>
</dbReference>
<dbReference type="Proteomes" id="UP001501725">
    <property type="component" value="Unassembled WGS sequence"/>
</dbReference>
<feature type="region of interest" description="Disordered" evidence="6">
    <location>
        <begin position="123"/>
        <end position="161"/>
    </location>
</feature>
<evidence type="ECO:0000313" key="10">
    <source>
        <dbReference type="Proteomes" id="UP001501725"/>
    </source>
</evidence>
<dbReference type="PROSITE" id="PS00675">
    <property type="entry name" value="SIGMA54_INTERACT_1"/>
    <property type="match status" value="1"/>
</dbReference>
<feature type="domain" description="Response regulatory" evidence="8">
    <location>
        <begin position="3"/>
        <end position="117"/>
    </location>
</feature>
<dbReference type="InterPro" id="IPR009057">
    <property type="entry name" value="Homeodomain-like_sf"/>
</dbReference>
<dbReference type="PANTHER" id="PTHR32071">
    <property type="entry name" value="TRANSCRIPTIONAL REGULATORY PROTEIN"/>
    <property type="match status" value="1"/>
</dbReference>
<dbReference type="RefSeq" id="WP_345256366.1">
    <property type="nucleotide sequence ID" value="NZ_BAABGY010000008.1"/>
</dbReference>
<evidence type="ECO:0000313" key="9">
    <source>
        <dbReference type="EMBL" id="GAA4334075.1"/>
    </source>
</evidence>
<dbReference type="Pfam" id="PF00072">
    <property type="entry name" value="Response_reg"/>
    <property type="match status" value="1"/>
</dbReference>
<dbReference type="SUPFAM" id="SSF52172">
    <property type="entry name" value="CheY-like"/>
    <property type="match status" value="1"/>
</dbReference>
<comment type="caution">
    <text evidence="9">The sequence shown here is derived from an EMBL/GenBank/DDBJ whole genome shotgun (WGS) entry which is preliminary data.</text>
</comment>
<dbReference type="Gene3D" id="3.40.50.2300">
    <property type="match status" value="1"/>
</dbReference>
<dbReference type="Pfam" id="PF25601">
    <property type="entry name" value="AAA_lid_14"/>
    <property type="match status" value="1"/>
</dbReference>
<evidence type="ECO:0000256" key="3">
    <source>
        <dbReference type="ARBA" id="ARBA00023015"/>
    </source>
</evidence>
<dbReference type="PROSITE" id="PS50110">
    <property type="entry name" value="RESPONSE_REGULATORY"/>
    <property type="match status" value="1"/>
</dbReference>
<dbReference type="PANTHER" id="PTHR32071:SF81">
    <property type="entry name" value="PROPIONATE CATABOLISM OPERON REGULATORY PROTEIN"/>
    <property type="match status" value="1"/>
</dbReference>
<feature type="domain" description="Sigma-54 factor interaction" evidence="7">
    <location>
        <begin position="175"/>
        <end position="404"/>
    </location>
</feature>
<feature type="modified residue" description="4-aspartylphosphate" evidence="5">
    <location>
        <position position="52"/>
    </location>
</feature>
<name>A0ABP8H4T7_9BACT</name>
<dbReference type="SMART" id="SM00448">
    <property type="entry name" value="REC"/>
    <property type="match status" value="1"/>
</dbReference>
<evidence type="ECO:0000259" key="7">
    <source>
        <dbReference type="PROSITE" id="PS50045"/>
    </source>
</evidence>
<dbReference type="SUPFAM" id="SSF52540">
    <property type="entry name" value="P-loop containing nucleoside triphosphate hydrolases"/>
    <property type="match status" value="1"/>
</dbReference>
<dbReference type="InterPro" id="IPR025662">
    <property type="entry name" value="Sigma_54_int_dom_ATP-bd_1"/>
</dbReference>
<dbReference type="Pfam" id="PF02954">
    <property type="entry name" value="HTH_8"/>
    <property type="match status" value="1"/>
</dbReference>
<dbReference type="PROSITE" id="PS50045">
    <property type="entry name" value="SIGMA54_INTERACT_4"/>
    <property type="match status" value="1"/>
</dbReference>
<dbReference type="Gene3D" id="3.40.50.300">
    <property type="entry name" value="P-loop containing nucleotide triphosphate hydrolases"/>
    <property type="match status" value="1"/>
</dbReference>
<keyword evidence="3" id="KW-0805">Transcription regulation</keyword>
<keyword evidence="1" id="KW-0547">Nucleotide-binding</keyword>
<keyword evidence="4" id="KW-0804">Transcription</keyword>
<evidence type="ECO:0000259" key="8">
    <source>
        <dbReference type="PROSITE" id="PS50110"/>
    </source>
</evidence>
<dbReference type="InterPro" id="IPR002078">
    <property type="entry name" value="Sigma_54_int"/>
</dbReference>
<protein>
    <submittedName>
        <fullName evidence="9">Sigma-54 dependent transcriptional regulator</fullName>
    </submittedName>
</protein>
<dbReference type="InterPro" id="IPR011006">
    <property type="entry name" value="CheY-like_superfamily"/>
</dbReference>
<dbReference type="Gene3D" id="1.10.10.60">
    <property type="entry name" value="Homeodomain-like"/>
    <property type="match status" value="1"/>
</dbReference>
<dbReference type="EMBL" id="BAABGY010000008">
    <property type="protein sequence ID" value="GAA4334075.1"/>
    <property type="molecule type" value="Genomic_DNA"/>
</dbReference>
<evidence type="ECO:0000256" key="5">
    <source>
        <dbReference type="PROSITE-ProRule" id="PRU00169"/>
    </source>
</evidence>
<dbReference type="InterPro" id="IPR027417">
    <property type="entry name" value="P-loop_NTPase"/>
</dbReference>
<accession>A0ABP8H4T7</accession>
<dbReference type="SUPFAM" id="SSF46689">
    <property type="entry name" value="Homeodomain-like"/>
    <property type="match status" value="1"/>
</dbReference>
<evidence type="ECO:0000256" key="1">
    <source>
        <dbReference type="ARBA" id="ARBA00022741"/>
    </source>
</evidence>
<gene>
    <name evidence="9" type="ORF">GCM10023184_27830</name>
</gene>
<proteinExistence type="predicted"/>